<sequence length="227" mass="26035">MDNLANAHLVDWRAADWVLLDMDGTVLDLAFDNYFWRELVPERYAQKHGLTLAQANAELAPKFTAIQHTLPWYCTDHWSAETGLDMAGLKREIRERIRPIPGVESFLRLVRRSGRQLWIVTNAHRDSWQLKLEHTGFRRYFDRVISSHDFGHPKEDLRFWQAMRTAHEFDPKRALFVDDSMPVLSAAEAFGIAQVIGIRKPDSGLPGRPLPAMRSVETLAELAASFA</sequence>
<dbReference type="CDD" id="cd01427">
    <property type="entry name" value="HAD_like"/>
    <property type="match status" value="1"/>
</dbReference>
<dbReference type="SUPFAM" id="SSF56784">
    <property type="entry name" value="HAD-like"/>
    <property type="match status" value="1"/>
</dbReference>
<dbReference type="PANTHER" id="PTHR43434:SF3">
    <property type="entry name" value="GMP_IMP NUCLEOTIDASE YRFG"/>
    <property type="match status" value="1"/>
</dbReference>
<dbReference type="NCBIfam" id="NF011564">
    <property type="entry name" value="PRK14988.1"/>
    <property type="match status" value="1"/>
</dbReference>
<dbReference type="GO" id="GO:0008253">
    <property type="term" value="F:5'-nucleotidase activity"/>
    <property type="evidence" value="ECO:0007669"/>
    <property type="project" value="UniProtKB-EC"/>
</dbReference>
<dbReference type="NCBIfam" id="TIGR01509">
    <property type="entry name" value="HAD-SF-IA-v3"/>
    <property type="match status" value="1"/>
</dbReference>
<dbReference type="Proteomes" id="UP000472676">
    <property type="component" value="Unassembled WGS sequence"/>
</dbReference>
<name>A0A6M2BX10_9GAMM</name>
<dbReference type="EC" id="3.1.3.5" evidence="1"/>
<keyword evidence="1" id="KW-0378">Hydrolase</keyword>
<dbReference type="InterPro" id="IPR036412">
    <property type="entry name" value="HAD-like_sf"/>
</dbReference>
<dbReference type="GO" id="GO:0005829">
    <property type="term" value="C:cytosol"/>
    <property type="evidence" value="ECO:0007669"/>
    <property type="project" value="TreeGrafter"/>
</dbReference>
<comment type="caution">
    <text evidence="1">The sequence shown here is derived from an EMBL/GenBank/DDBJ whole genome shotgun (WGS) entry which is preliminary data.</text>
</comment>
<dbReference type="AlphaFoldDB" id="A0A6M2BX10"/>
<dbReference type="Pfam" id="PF00702">
    <property type="entry name" value="Hydrolase"/>
    <property type="match status" value="1"/>
</dbReference>
<keyword evidence="2" id="KW-1185">Reference proteome</keyword>
<accession>A0A6M2BX10</accession>
<dbReference type="EMBL" id="JAAMOW010000010">
    <property type="protein sequence ID" value="NGY06683.1"/>
    <property type="molecule type" value="Genomic_DNA"/>
</dbReference>
<dbReference type="SFLD" id="SFLDG01129">
    <property type="entry name" value="C1.5:_HAD__Beta-PGM__Phosphata"/>
    <property type="match status" value="1"/>
</dbReference>
<organism evidence="1 2">
    <name type="scientific">Solimonas terrae</name>
    <dbReference type="NCBI Taxonomy" id="1396819"/>
    <lineage>
        <taxon>Bacteria</taxon>
        <taxon>Pseudomonadati</taxon>
        <taxon>Pseudomonadota</taxon>
        <taxon>Gammaproteobacteria</taxon>
        <taxon>Nevskiales</taxon>
        <taxon>Nevskiaceae</taxon>
        <taxon>Solimonas</taxon>
    </lineage>
</organism>
<dbReference type="PANTHER" id="PTHR43434">
    <property type="entry name" value="PHOSPHOGLYCOLATE PHOSPHATASE"/>
    <property type="match status" value="1"/>
</dbReference>
<dbReference type="RefSeq" id="WP_166260755.1">
    <property type="nucleotide sequence ID" value="NZ_JAAMOW010000010.1"/>
</dbReference>
<dbReference type="InterPro" id="IPR006439">
    <property type="entry name" value="HAD-SF_hydro_IA"/>
</dbReference>
<reference evidence="1 2" key="1">
    <citation type="journal article" date="2014" name="Int. J. Syst. Evol. Microbiol.">
        <title>Solimonas terrae sp. nov., isolated from soil.</title>
        <authorList>
            <person name="Kim S.J."/>
            <person name="Moon J.Y."/>
            <person name="Weon H.Y."/>
            <person name="Ahn J.H."/>
            <person name="Chen W.M."/>
            <person name="Kwon S.W."/>
        </authorList>
    </citation>
    <scope>NUCLEOTIDE SEQUENCE [LARGE SCALE GENOMIC DNA]</scope>
    <source>
        <strain evidence="1 2">KIS83-12</strain>
    </source>
</reference>
<proteinExistence type="predicted"/>
<dbReference type="GO" id="GO:0006281">
    <property type="term" value="P:DNA repair"/>
    <property type="evidence" value="ECO:0007669"/>
    <property type="project" value="TreeGrafter"/>
</dbReference>
<dbReference type="InterPro" id="IPR023214">
    <property type="entry name" value="HAD_sf"/>
</dbReference>
<evidence type="ECO:0000313" key="2">
    <source>
        <dbReference type="Proteomes" id="UP000472676"/>
    </source>
</evidence>
<gene>
    <name evidence="1" type="primary">yrfG</name>
    <name evidence="1" type="ORF">G7Y85_18065</name>
</gene>
<dbReference type="GO" id="GO:0008967">
    <property type="term" value="F:phosphoglycolate phosphatase activity"/>
    <property type="evidence" value="ECO:0007669"/>
    <property type="project" value="TreeGrafter"/>
</dbReference>
<dbReference type="InterPro" id="IPR050155">
    <property type="entry name" value="HAD-like_hydrolase_sf"/>
</dbReference>
<protein>
    <submittedName>
        <fullName evidence="1">GMP/IMP nucleotidase</fullName>
        <ecNumber evidence="1">3.1.3.5</ecNumber>
    </submittedName>
</protein>
<evidence type="ECO:0000313" key="1">
    <source>
        <dbReference type="EMBL" id="NGY06683.1"/>
    </source>
</evidence>
<dbReference type="SFLD" id="SFLDS00003">
    <property type="entry name" value="Haloacid_Dehalogenase"/>
    <property type="match status" value="1"/>
</dbReference>
<dbReference type="Gene3D" id="3.40.50.1000">
    <property type="entry name" value="HAD superfamily/HAD-like"/>
    <property type="match status" value="1"/>
</dbReference>